<evidence type="ECO:0000256" key="2">
    <source>
        <dbReference type="ARBA" id="ARBA00023242"/>
    </source>
</evidence>
<dbReference type="GO" id="GO:0008270">
    <property type="term" value="F:zinc ion binding"/>
    <property type="evidence" value="ECO:0007669"/>
    <property type="project" value="InterPro"/>
</dbReference>
<dbReference type="GO" id="GO:0005634">
    <property type="term" value="C:nucleus"/>
    <property type="evidence" value="ECO:0007669"/>
    <property type="project" value="UniProtKB-SubCell"/>
</dbReference>
<proteinExistence type="predicted"/>
<dbReference type="InterPro" id="IPR007219">
    <property type="entry name" value="XnlR_reg_dom"/>
</dbReference>
<evidence type="ECO:0000313" key="6">
    <source>
        <dbReference type="Proteomes" id="UP001172673"/>
    </source>
</evidence>
<reference evidence="5" key="1">
    <citation type="submission" date="2022-10" db="EMBL/GenBank/DDBJ databases">
        <title>Culturing micro-colonial fungi from biological soil crusts in the Mojave desert and describing Neophaeococcomyces mojavensis, and introducing the new genera and species Taxawa tesnikishii.</title>
        <authorList>
            <person name="Kurbessoian T."/>
            <person name="Stajich J.E."/>
        </authorList>
    </citation>
    <scope>NUCLEOTIDE SEQUENCE</scope>
    <source>
        <strain evidence="5">TK_41</strain>
    </source>
</reference>
<accession>A0AA38X1A2</accession>
<protein>
    <recommendedName>
        <fullName evidence="4">Xylanolytic transcriptional activator regulatory domain-containing protein</fullName>
    </recommendedName>
</protein>
<evidence type="ECO:0000256" key="1">
    <source>
        <dbReference type="ARBA" id="ARBA00004123"/>
    </source>
</evidence>
<dbReference type="PANTHER" id="PTHR31001:SF85">
    <property type="entry name" value="ZN(II)2CYS6 TRANSCRIPTION FACTOR (EUROFUNG)"/>
    <property type="match status" value="1"/>
</dbReference>
<evidence type="ECO:0000256" key="3">
    <source>
        <dbReference type="SAM" id="MobiDB-lite"/>
    </source>
</evidence>
<dbReference type="EMBL" id="JAPDRK010000017">
    <property type="protein sequence ID" value="KAJ9604947.1"/>
    <property type="molecule type" value="Genomic_DNA"/>
</dbReference>
<gene>
    <name evidence="5" type="ORF">H2200_010336</name>
</gene>
<evidence type="ECO:0000313" key="5">
    <source>
        <dbReference type="EMBL" id="KAJ9604947.1"/>
    </source>
</evidence>
<dbReference type="Proteomes" id="UP001172673">
    <property type="component" value="Unassembled WGS sequence"/>
</dbReference>
<dbReference type="Pfam" id="PF04082">
    <property type="entry name" value="Fungal_trans"/>
    <property type="match status" value="1"/>
</dbReference>
<dbReference type="GO" id="GO:0006351">
    <property type="term" value="P:DNA-templated transcription"/>
    <property type="evidence" value="ECO:0007669"/>
    <property type="project" value="InterPro"/>
</dbReference>
<feature type="domain" description="Xylanolytic transcriptional activator regulatory" evidence="4">
    <location>
        <begin position="142"/>
        <end position="307"/>
    </location>
</feature>
<feature type="compositionally biased region" description="Low complexity" evidence="3">
    <location>
        <begin position="46"/>
        <end position="56"/>
    </location>
</feature>
<dbReference type="InterPro" id="IPR050613">
    <property type="entry name" value="Sec_Metabolite_Reg"/>
</dbReference>
<keyword evidence="2" id="KW-0539">Nucleus</keyword>
<evidence type="ECO:0000259" key="4">
    <source>
        <dbReference type="Pfam" id="PF04082"/>
    </source>
</evidence>
<comment type="subcellular location">
    <subcellularLocation>
        <location evidence="1">Nucleus</location>
    </subcellularLocation>
</comment>
<name>A0AA38X1A2_9EURO</name>
<dbReference type="AlphaFoldDB" id="A0AA38X1A2"/>
<feature type="region of interest" description="Disordered" evidence="3">
    <location>
        <begin position="38"/>
        <end position="66"/>
    </location>
</feature>
<dbReference type="CDD" id="cd12148">
    <property type="entry name" value="fungal_TF_MHR"/>
    <property type="match status" value="1"/>
</dbReference>
<comment type="caution">
    <text evidence="5">The sequence shown here is derived from an EMBL/GenBank/DDBJ whole genome shotgun (WGS) entry which is preliminary data.</text>
</comment>
<keyword evidence="6" id="KW-1185">Reference proteome</keyword>
<sequence length="354" mass="39494">MPAQRLARCESPLIQHGAFDQSKGKCHAQQPPTVPVALQLTPRLPPSSASGDPSSGTRLPNEGMTRSFNINTCNNLEQDVIRSGIDPVHRNDRAGDTARNATTQGSLGLDPLTAAAFGTTTHRAKDLLQYHPSHAEALTLWQIYSECVDPICNILHLPTTGTMVHSICSSPSEASRSEECLLFPLYHFAVFSLSEEECSRRFHQELRDEMLRMFRYATQQALINVQWLQTTSLLVFQALVLFLIPARYAYDPQTYWILAGAASRIGQRMGVFGDGEDLDLRPFDVEMRRRLYMQLVQLDGIAAQMSGADLPIVPASWNSRPSSNRNDNQMWSEMKEAPPDQDVATDMIFCLTRG</sequence>
<dbReference type="PANTHER" id="PTHR31001">
    <property type="entry name" value="UNCHARACTERIZED TRANSCRIPTIONAL REGULATORY PROTEIN"/>
    <property type="match status" value="1"/>
</dbReference>
<dbReference type="GO" id="GO:0003677">
    <property type="term" value="F:DNA binding"/>
    <property type="evidence" value="ECO:0007669"/>
    <property type="project" value="InterPro"/>
</dbReference>
<organism evidence="5 6">
    <name type="scientific">Cladophialophora chaetospira</name>
    <dbReference type="NCBI Taxonomy" id="386627"/>
    <lineage>
        <taxon>Eukaryota</taxon>
        <taxon>Fungi</taxon>
        <taxon>Dikarya</taxon>
        <taxon>Ascomycota</taxon>
        <taxon>Pezizomycotina</taxon>
        <taxon>Eurotiomycetes</taxon>
        <taxon>Chaetothyriomycetidae</taxon>
        <taxon>Chaetothyriales</taxon>
        <taxon>Herpotrichiellaceae</taxon>
        <taxon>Cladophialophora</taxon>
    </lineage>
</organism>